<keyword evidence="2" id="KW-1185">Reference proteome</keyword>
<sequence length="178" mass="19746">MSYDLISFMQSVQENSLPQAEPSLIFDLAADEIRINSNIPDLIPVVRIAGEVIAVQGDISFIAGKPKAGKTAVCTFIAASALIRNKSGIDTLTIHTNYAYGREVILVDTEQPKANTLKQVKNICKVLDVVEQPPNLHVFNFREDNKATKLKKVEKLFEEYPKAHLWIIDGLADLIEVV</sequence>
<proteinExistence type="predicted"/>
<dbReference type="RefSeq" id="WP_316000252.1">
    <property type="nucleotide sequence ID" value="NZ_JAWDJT010000026.1"/>
</dbReference>
<protein>
    <submittedName>
        <fullName evidence="1">AAA family ATPase</fullName>
    </submittedName>
</protein>
<gene>
    <name evidence="1" type="ORF">ROI90_21015</name>
</gene>
<comment type="caution">
    <text evidence="1">The sequence shown here is derived from an EMBL/GenBank/DDBJ whole genome shotgun (WGS) entry which is preliminary data.</text>
</comment>
<dbReference type="Pfam" id="PF13481">
    <property type="entry name" value="AAA_25"/>
    <property type="match status" value="1"/>
</dbReference>
<organism evidence="1 2">
    <name type="scientific">Hymenobacter endophyticus</name>
    <dbReference type="NCBI Taxonomy" id="3076335"/>
    <lineage>
        <taxon>Bacteria</taxon>
        <taxon>Pseudomonadati</taxon>
        <taxon>Bacteroidota</taxon>
        <taxon>Cytophagia</taxon>
        <taxon>Cytophagales</taxon>
        <taxon>Hymenobacteraceae</taxon>
        <taxon>Hymenobacter</taxon>
    </lineage>
</organism>
<accession>A0ABU3TNX9</accession>
<dbReference type="SUPFAM" id="SSF52540">
    <property type="entry name" value="P-loop containing nucleoside triphosphate hydrolases"/>
    <property type="match status" value="1"/>
</dbReference>
<dbReference type="EMBL" id="JAWDJT010000026">
    <property type="protein sequence ID" value="MDU0372900.1"/>
    <property type="molecule type" value="Genomic_DNA"/>
</dbReference>
<dbReference type="Gene3D" id="3.40.50.300">
    <property type="entry name" value="P-loop containing nucleotide triphosphate hydrolases"/>
    <property type="match status" value="1"/>
</dbReference>
<dbReference type="InterPro" id="IPR027417">
    <property type="entry name" value="P-loop_NTPase"/>
</dbReference>
<evidence type="ECO:0000313" key="2">
    <source>
        <dbReference type="Proteomes" id="UP001250698"/>
    </source>
</evidence>
<name>A0ABU3TNX9_9BACT</name>
<reference evidence="1 2" key="1">
    <citation type="submission" date="2023-10" db="EMBL/GenBank/DDBJ databases">
        <title>Hymenobacter endophyticus sp. nov., an isolate from the leaf tissues of wheat.</title>
        <authorList>
            <person name="Dai Y."/>
        </authorList>
    </citation>
    <scope>NUCLEOTIDE SEQUENCE [LARGE SCALE GENOMIC DNA]</scope>
    <source>
        <strain evidence="1 2">ZK17L-C2</strain>
    </source>
</reference>
<evidence type="ECO:0000313" key="1">
    <source>
        <dbReference type="EMBL" id="MDU0372900.1"/>
    </source>
</evidence>
<dbReference type="Proteomes" id="UP001250698">
    <property type="component" value="Unassembled WGS sequence"/>
</dbReference>